<dbReference type="RefSeq" id="XP_007770775.1">
    <property type="nucleotide sequence ID" value="XM_007772585.1"/>
</dbReference>
<organism evidence="3 4">
    <name type="scientific">Coniophora puteana (strain RWD-64-598)</name>
    <name type="common">Brown rot fungus</name>
    <dbReference type="NCBI Taxonomy" id="741705"/>
    <lineage>
        <taxon>Eukaryota</taxon>
        <taxon>Fungi</taxon>
        <taxon>Dikarya</taxon>
        <taxon>Basidiomycota</taxon>
        <taxon>Agaricomycotina</taxon>
        <taxon>Agaricomycetes</taxon>
        <taxon>Agaricomycetidae</taxon>
        <taxon>Boletales</taxon>
        <taxon>Coniophorineae</taxon>
        <taxon>Coniophoraceae</taxon>
        <taxon>Coniophora</taxon>
    </lineage>
</organism>
<proteinExistence type="predicted"/>
<dbReference type="InterPro" id="IPR013862">
    <property type="entry name" value="Kei1"/>
</dbReference>
<protein>
    <submittedName>
        <fullName evidence="3">DUF1753-domain-containing protein</fullName>
    </submittedName>
</protein>
<dbReference type="GO" id="GO:0000139">
    <property type="term" value="C:Golgi membrane"/>
    <property type="evidence" value="ECO:0007669"/>
    <property type="project" value="TreeGrafter"/>
</dbReference>
<dbReference type="GO" id="GO:0070916">
    <property type="term" value="C:inositol phosphoceramide synthase complex"/>
    <property type="evidence" value="ECO:0007669"/>
    <property type="project" value="TreeGrafter"/>
</dbReference>
<keyword evidence="2" id="KW-1133">Transmembrane helix</keyword>
<dbReference type="GO" id="GO:0006673">
    <property type="term" value="P:inositol phosphoceramide metabolic process"/>
    <property type="evidence" value="ECO:0007669"/>
    <property type="project" value="InterPro"/>
</dbReference>
<dbReference type="EMBL" id="JH711581">
    <property type="protein sequence ID" value="EIW79043.1"/>
    <property type="molecule type" value="Genomic_DNA"/>
</dbReference>
<keyword evidence="4" id="KW-1185">Reference proteome</keyword>
<sequence>MLRPEWRRLWPFSSFLALLDLKTGVILALLFALLNKVAGVYGLISVLTGAGGSFAQLTLYLYSTIALVALAWGLNAVREENAIHTLYFAHLYFVDHVLSTAWTVFFAVGWWVHTPHDGRRTANSQAQEDIRAGAPAAAHNLNLTDAQRAAAANVLWHEEKGTAALVIVVSWVVKIYFAALLYSYAAHLRKGSWASISRFRSPYAPTAHPAGYDPAMTAPPDEDEDEDDSLEFYRPSSGAQFAKANGNGNANANGNARPGHVARGSRGSVSKIVPVPSGSGAGAGAGARGGEVMFDAGDD</sequence>
<dbReference type="OMA" id="AWTVFFA"/>
<feature type="region of interest" description="Disordered" evidence="1">
    <location>
        <begin position="208"/>
        <end position="299"/>
    </location>
</feature>
<gene>
    <name evidence="3" type="ORF">CONPUDRAFT_91372</name>
</gene>
<feature type="transmembrane region" description="Helical" evidence="2">
    <location>
        <begin position="12"/>
        <end position="34"/>
    </location>
</feature>
<feature type="transmembrane region" description="Helical" evidence="2">
    <location>
        <begin position="54"/>
        <end position="74"/>
    </location>
</feature>
<dbReference type="KEGG" id="cput:CONPUDRAFT_91372"/>
<evidence type="ECO:0000313" key="3">
    <source>
        <dbReference type="EMBL" id="EIW79043.1"/>
    </source>
</evidence>
<accession>A0A5M3MIV1</accession>
<dbReference type="PANTHER" id="PTHR28077:SF1">
    <property type="entry name" value="INOSITOL PHOSPHORYLCERAMIDE SYNTHASE REGULATORY SUBUNIT KEI1"/>
    <property type="match status" value="1"/>
</dbReference>
<feature type="compositionally biased region" description="Acidic residues" evidence="1">
    <location>
        <begin position="220"/>
        <end position="230"/>
    </location>
</feature>
<dbReference type="Proteomes" id="UP000053558">
    <property type="component" value="Unassembled WGS sequence"/>
</dbReference>
<feature type="transmembrane region" description="Helical" evidence="2">
    <location>
        <begin position="86"/>
        <end position="112"/>
    </location>
</feature>
<feature type="transmembrane region" description="Helical" evidence="2">
    <location>
        <begin position="163"/>
        <end position="185"/>
    </location>
</feature>
<evidence type="ECO:0000256" key="2">
    <source>
        <dbReference type="SAM" id="Phobius"/>
    </source>
</evidence>
<dbReference type="OrthoDB" id="3338076at2759"/>
<dbReference type="PANTHER" id="PTHR28077">
    <property type="entry name" value="INOSITOL PHOSPHORYLCERAMIDE SYNTHASE REGULATORY SUBUNIT KEI1"/>
    <property type="match status" value="1"/>
</dbReference>
<comment type="caution">
    <text evidence="3">The sequence shown here is derived from an EMBL/GenBank/DDBJ whole genome shotgun (WGS) entry which is preliminary data.</text>
</comment>
<dbReference type="GeneID" id="19211454"/>
<feature type="compositionally biased region" description="Low complexity" evidence="1">
    <location>
        <begin position="238"/>
        <end position="256"/>
    </location>
</feature>
<dbReference type="GO" id="GO:0070917">
    <property type="term" value="F:inositol phosphoceramide synthase regulator activity"/>
    <property type="evidence" value="ECO:0007669"/>
    <property type="project" value="InterPro"/>
</dbReference>
<name>A0A5M3MIV1_CONPW</name>
<keyword evidence="2" id="KW-0472">Membrane</keyword>
<evidence type="ECO:0000313" key="4">
    <source>
        <dbReference type="Proteomes" id="UP000053558"/>
    </source>
</evidence>
<reference evidence="4" key="1">
    <citation type="journal article" date="2012" name="Science">
        <title>The Paleozoic origin of enzymatic lignin decomposition reconstructed from 31 fungal genomes.</title>
        <authorList>
            <person name="Floudas D."/>
            <person name="Binder M."/>
            <person name="Riley R."/>
            <person name="Barry K."/>
            <person name="Blanchette R.A."/>
            <person name="Henrissat B."/>
            <person name="Martinez A.T."/>
            <person name="Otillar R."/>
            <person name="Spatafora J.W."/>
            <person name="Yadav J.S."/>
            <person name="Aerts A."/>
            <person name="Benoit I."/>
            <person name="Boyd A."/>
            <person name="Carlson A."/>
            <person name="Copeland A."/>
            <person name="Coutinho P.M."/>
            <person name="de Vries R.P."/>
            <person name="Ferreira P."/>
            <person name="Findley K."/>
            <person name="Foster B."/>
            <person name="Gaskell J."/>
            <person name="Glotzer D."/>
            <person name="Gorecki P."/>
            <person name="Heitman J."/>
            <person name="Hesse C."/>
            <person name="Hori C."/>
            <person name="Igarashi K."/>
            <person name="Jurgens J.A."/>
            <person name="Kallen N."/>
            <person name="Kersten P."/>
            <person name="Kohler A."/>
            <person name="Kuees U."/>
            <person name="Kumar T.K.A."/>
            <person name="Kuo A."/>
            <person name="LaButti K."/>
            <person name="Larrondo L.F."/>
            <person name="Lindquist E."/>
            <person name="Ling A."/>
            <person name="Lombard V."/>
            <person name="Lucas S."/>
            <person name="Lundell T."/>
            <person name="Martin R."/>
            <person name="McLaughlin D.J."/>
            <person name="Morgenstern I."/>
            <person name="Morin E."/>
            <person name="Murat C."/>
            <person name="Nagy L.G."/>
            <person name="Nolan M."/>
            <person name="Ohm R.A."/>
            <person name="Patyshakuliyeva A."/>
            <person name="Rokas A."/>
            <person name="Ruiz-Duenas F.J."/>
            <person name="Sabat G."/>
            <person name="Salamov A."/>
            <person name="Samejima M."/>
            <person name="Schmutz J."/>
            <person name="Slot J.C."/>
            <person name="St John F."/>
            <person name="Stenlid J."/>
            <person name="Sun H."/>
            <person name="Sun S."/>
            <person name="Syed K."/>
            <person name="Tsang A."/>
            <person name="Wiebenga A."/>
            <person name="Young D."/>
            <person name="Pisabarro A."/>
            <person name="Eastwood D.C."/>
            <person name="Martin F."/>
            <person name="Cullen D."/>
            <person name="Grigoriev I.V."/>
            <person name="Hibbett D.S."/>
        </authorList>
    </citation>
    <scope>NUCLEOTIDE SEQUENCE [LARGE SCALE GENOMIC DNA]</scope>
    <source>
        <strain evidence="4">RWD-64-598 SS2</strain>
    </source>
</reference>
<dbReference type="Pfam" id="PF08552">
    <property type="entry name" value="Kei1"/>
    <property type="match status" value="1"/>
</dbReference>
<dbReference type="AlphaFoldDB" id="A0A5M3MIV1"/>
<evidence type="ECO:0000256" key="1">
    <source>
        <dbReference type="SAM" id="MobiDB-lite"/>
    </source>
</evidence>
<keyword evidence="2" id="KW-0812">Transmembrane</keyword>
<feature type="compositionally biased region" description="Gly residues" evidence="1">
    <location>
        <begin position="279"/>
        <end position="289"/>
    </location>
</feature>